<dbReference type="GeneID" id="8503764"/>
<reference evidence="1" key="1">
    <citation type="submission" date="2009-02" db="EMBL/GenBank/DDBJ databases">
        <title>The Genome Sequence of Blastomyces dermatitidis strain SLH14081.</title>
        <authorList>
            <consortium name="The Broad Institute Genome Sequencing Platform"/>
            <consortium name="Broad Institute Microbial Sequencing Center."/>
            <person name="Champion M."/>
            <person name="Cuomo C."/>
            <person name="Ma L.-J."/>
            <person name="Henn M.R."/>
            <person name="Klein B."/>
            <person name="Goldman B."/>
            <person name="Young S."/>
            <person name="Kodira C.D."/>
            <person name="Zeng Q."/>
            <person name="Koehrsen M."/>
            <person name="Alvarado L."/>
            <person name="Berlin A.M."/>
            <person name="Heiman D.I."/>
            <person name="Hepburn T.A."/>
            <person name="Saif S."/>
            <person name="Shea T.D."/>
            <person name="Shenoy N."/>
            <person name="Sykes S."/>
            <person name="Galagan J."/>
            <person name="Nusbaum C."/>
            <person name="Birren B."/>
        </authorList>
    </citation>
    <scope>NUCLEOTIDE SEQUENCE</scope>
    <source>
        <strain evidence="1">SLH14081</strain>
    </source>
</reference>
<organism evidence="1 2">
    <name type="scientific">Blastomyces gilchristii (strain SLH14081)</name>
    <name type="common">Blastomyces dermatitidis</name>
    <dbReference type="NCBI Taxonomy" id="559298"/>
    <lineage>
        <taxon>Eukaryota</taxon>
        <taxon>Fungi</taxon>
        <taxon>Dikarya</taxon>
        <taxon>Ascomycota</taxon>
        <taxon>Pezizomycotina</taxon>
        <taxon>Eurotiomycetes</taxon>
        <taxon>Eurotiomycetidae</taxon>
        <taxon>Onygenales</taxon>
        <taxon>Ajellomycetaceae</taxon>
        <taxon>Blastomyces</taxon>
    </lineage>
</organism>
<reference evidence="2" key="2">
    <citation type="journal article" date="2015" name="PLoS Genet.">
        <title>The dynamic genome and transcriptome of the human fungal pathogen Blastomyces and close relative Emmonsia.</title>
        <authorList>
            <person name="Munoz J.F."/>
            <person name="Gauthier G.M."/>
            <person name="Desjardins C.A."/>
            <person name="Gallo J.E."/>
            <person name="Holder J."/>
            <person name="Sullivan T.D."/>
            <person name="Marty A.J."/>
            <person name="Carmen J.C."/>
            <person name="Chen Z."/>
            <person name="Ding L."/>
            <person name="Gujja S."/>
            <person name="Magrini V."/>
            <person name="Misas E."/>
            <person name="Mitreva M."/>
            <person name="Priest M."/>
            <person name="Saif S."/>
            <person name="Whiston E.A."/>
            <person name="Young S."/>
            <person name="Zeng Q."/>
            <person name="Goldman W.E."/>
            <person name="Mardis E.R."/>
            <person name="Taylor J.W."/>
            <person name="McEwen J.G."/>
            <person name="Clay O.K."/>
            <person name="Klein B.S."/>
            <person name="Cuomo C.A."/>
        </authorList>
    </citation>
    <scope>NUCLEOTIDE SEQUENCE [LARGE SCALE GENOMIC DNA]</scope>
    <source>
        <strain evidence="2">SLH14081</strain>
    </source>
</reference>
<proteinExistence type="predicted"/>
<dbReference type="EMBL" id="GG657458">
    <property type="protein sequence ID" value="OAT09962.1"/>
    <property type="molecule type" value="Genomic_DNA"/>
</dbReference>
<dbReference type="RefSeq" id="XP_031579089.1">
    <property type="nucleotide sequence ID" value="XM_031722254.1"/>
</dbReference>
<name>A0A179UU84_BLAGS</name>
<evidence type="ECO:0000313" key="1">
    <source>
        <dbReference type="EMBL" id="OAT09962.1"/>
    </source>
</evidence>
<dbReference type="Proteomes" id="UP000002038">
    <property type="component" value="Unassembled WGS sequence"/>
</dbReference>
<sequence length="202" mass="23091">MSEPLQASPPTGSSLEIKPKFVIKPARRIKPNVPVEWPILISLNTRDATGFQDKRVTRIETTLHIQRADQENTSMPEQFTSNTFRVLDGLPTYHWVLFRNVLFGALGNFKVGAVAHFTFADNSQVSRRTVLSNFVAVEVTNQEIPQYWVEHVDNVLAFDALEHKYRGIGMTDVEYEHAWRRRELLDETSRDGVESNGIEVTH</sequence>
<dbReference type="RefSeq" id="XP_002624141.1">
    <property type="nucleotide sequence ID" value="XM_002624095.2"/>
</dbReference>
<protein>
    <submittedName>
        <fullName evidence="1">Uncharacterized protein</fullName>
    </submittedName>
</protein>
<evidence type="ECO:0000313" key="2">
    <source>
        <dbReference type="Proteomes" id="UP000002038"/>
    </source>
</evidence>
<dbReference type="VEuPathDB" id="FungiDB:BDBG_05649"/>
<keyword evidence="2" id="KW-1185">Reference proteome</keyword>
<dbReference type="KEGG" id="bgh:BDBG_05649"/>
<accession>A0A179UU84</accession>
<dbReference type="EMBL" id="GG657458">
    <property type="protein sequence ID" value="OAT09963.1"/>
    <property type="molecule type" value="Genomic_DNA"/>
</dbReference>
<dbReference type="AlphaFoldDB" id="A0A179UU84"/>
<gene>
    <name evidence="1" type="ORF">BDBG_05649</name>
</gene>